<evidence type="ECO:0000313" key="4">
    <source>
        <dbReference type="Proteomes" id="UP000196365"/>
    </source>
</evidence>
<protein>
    <submittedName>
        <fullName evidence="3">Uncharacterized protein, YigZ family</fullName>
    </submittedName>
</protein>
<dbReference type="AlphaFoldDB" id="A0A1T4K216"/>
<dbReference type="InterPro" id="IPR023582">
    <property type="entry name" value="Impact"/>
</dbReference>
<dbReference type="PANTHER" id="PTHR16301">
    <property type="entry name" value="IMPACT-RELATED"/>
    <property type="match status" value="1"/>
</dbReference>
<gene>
    <name evidence="3" type="ORF">SAMN02745973_00290</name>
</gene>
<dbReference type="GO" id="GO:0006446">
    <property type="term" value="P:regulation of translational initiation"/>
    <property type="evidence" value="ECO:0007669"/>
    <property type="project" value="TreeGrafter"/>
</dbReference>
<evidence type="ECO:0000256" key="1">
    <source>
        <dbReference type="ARBA" id="ARBA00007665"/>
    </source>
</evidence>
<dbReference type="SUPFAM" id="SSF54980">
    <property type="entry name" value="EF-G C-terminal domain-like"/>
    <property type="match status" value="1"/>
</dbReference>
<name>A0A1T4K216_9FIRM</name>
<evidence type="ECO:0000313" key="3">
    <source>
        <dbReference type="EMBL" id="SJZ36419.1"/>
    </source>
</evidence>
<organism evidence="3 4">
    <name type="scientific">Garciella nitratireducens DSM 15102</name>
    <dbReference type="NCBI Taxonomy" id="1121911"/>
    <lineage>
        <taxon>Bacteria</taxon>
        <taxon>Bacillati</taxon>
        <taxon>Bacillota</taxon>
        <taxon>Clostridia</taxon>
        <taxon>Eubacteriales</taxon>
        <taxon>Eubacteriaceae</taxon>
        <taxon>Garciella</taxon>
    </lineage>
</organism>
<dbReference type="InterPro" id="IPR001498">
    <property type="entry name" value="Impact_N"/>
</dbReference>
<dbReference type="InterPro" id="IPR015796">
    <property type="entry name" value="Impact_YigZ-like"/>
</dbReference>
<sequence>MDEQYFSIKNSIKEVEIIEKSKFIVQAFPVSIEEEALFIIDQIKKEHYKATHNVPAYIIGKRQEIQKCSDDGEPSSTAGIPILEIIKKENLTNILIVVTRYFGGIKLGAGGLIRAYAHMAKKAIDHSEIVKYVLCQKIVVVVDYIYWGKLENKCNILGLYIDKVDFLEKVYIYIYLQENQRTIFLKQVEEITNGQGKIHLLEKEYIKYPC</sequence>
<keyword evidence="4" id="KW-1185">Reference proteome</keyword>
<dbReference type="Gene3D" id="3.30.230.30">
    <property type="entry name" value="Impact, N-terminal domain"/>
    <property type="match status" value="1"/>
</dbReference>
<dbReference type="InterPro" id="IPR036956">
    <property type="entry name" value="Impact_N_sf"/>
</dbReference>
<accession>A0A1T4K216</accession>
<dbReference type="InterPro" id="IPR020568">
    <property type="entry name" value="Ribosomal_Su5_D2-typ_SF"/>
</dbReference>
<dbReference type="OrthoDB" id="9813771at2"/>
<dbReference type="SUPFAM" id="SSF54211">
    <property type="entry name" value="Ribosomal protein S5 domain 2-like"/>
    <property type="match status" value="1"/>
</dbReference>
<reference evidence="3 4" key="1">
    <citation type="submission" date="2017-02" db="EMBL/GenBank/DDBJ databases">
        <authorList>
            <person name="Peterson S.W."/>
        </authorList>
    </citation>
    <scope>NUCLEOTIDE SEQUENCE [LARGE SCALE GENOMIC DNA]</scope>
    <source>
        <strain evidence="3 4">DSM 15102</strain>
    </source>
</reference>
<dbReference type="Proteomes" id="UP000196365">
    <property type="component" value="Unassembled WGS sequence"/>
</dbReference>
<comment type="similarity">
    <text evidence="1">Belongs to the IMPACT family.</text>
</comment>
<dbReference type="Pfam" id="PF01205">
    <property type="entry name" value="Impact_N"/>
    <property type="match status" value="1"/>
</dbReference>
<dbReference type="PANTHER" id="PTHR16301:SF20">
    <property type="entry name" value="IMPACT FAMILY MEMBER YIGZ"/>
    <property type="match status" value="1"/>
</dbReference>
<dbReference type="RefSeq" id="WP_087677729.1">
    <property type="nucleotide sequence ID" value="NZ_FUWV01000001.1"/>
</dbReference>
<dbReference type="EMBL" id="FUWV01000001">
    <property type="protein sequence ID" value="SJZ36419.1"/>
    <property type="molecule type" value="Genomic_DNA"/>
</dbReference>
<dbReference type="NCBIfam" id="TIGR00257">
    <property type="entry name" value="IMPACT_YIGZ"/>
    <property type="match status" value="1"/>
</dbReference>
<dbReference type="InterPro" id="IPR035647">
    <property type="entry name" value="EFG_III/V"/>
</dbReference>
<feature type="domain" description="Impact N-terminal" evidence="2">
    <location>
        <begin position="20"/>
        <end position="124"/>
    </location>
</feature>
<evidence type="ECO:0000259" key="2">
    <source>
        <dbReference type="Pfam" id="PF01205"/>
    </source>
</evidence>
<dbReference type="InterPro" id="IPR020569">
    <property type="entry name" value="UPF0029_Impact_CS"/>
</dbReference>
<proteinExistence type="inferred from homology"/>
<dbReference type="PROSITE" id="PS00910">
    <property type="entry name" value="UPF0029"/>
    <property type="match status" value="1"/>
</dbReference>
<dbReference type="GO" id="GO:0005737">
    <property type="term" value="C:cytoplasm"/>
    <property type="evidence" value="ECO:0007669"/>
    <property type="project" value="TreeGrafter"/>
</dbReference>